<dbReference type="Proteomes" id="UP000015500">
    <property type="component" value="Chromosome"/>
</dbReference>
<evidence type="ECO:0000256" key="1">
    <source>
        <dbReference type="ARBA" id="ARBA00001946"/>
    </source>
</evidence>
<evidence type="ECO:0000256" key="13">
    <source>
        <dbReference type="HAMAP-Rule" id="MF_01480"/>
    </source>
</evidence>
<keyword evidence="10 13" id="KW-0238">DNA-binding</keyword>
<dbReference type="HOGENOM" id="CLU_007514_0_0_9"/>
<evidence type="ECO:0000256" key="10">
    <source>
        <dbReference type="ARBA" id="ARBA00023125"/>
    </source>
</evidence>
<dbReference type="GO" id="GO:0043571">
    <property type="term" value="P:maintenance of CRISPR repeat elements"/>
    <property type="evidence" value="ECO:0007669"/>
    <property type="project" value="UniProtKB-UniRule"/>
</dbReference>
<evidence type="ECO:0000256" key="14">
    <source>
        <dbReference type="SAM" id="MobiDB-lite"/>
    </source>
</evidence>
<organism evidence="16 17">
    <name type="scientific">Geobacillus genomosp. 3</name>
    <dbReference type="NCBI Taxonomy" id="1921421"/>
    <lineage>
        <taxon>Bacteria</taxon>
        <taxon>Bacillati</taxon>
        <taxon>Bacillota</taxon>
        <taxon>Bacilli</taxon>
        <taxon>Bacillales</taxon>
        <taxon>Anoxybacillaceae</taxon>
        <taxon>Geobacillus</taxon>
    </lineage>
</organism>
<sequence>MNVRYKIGLDIGITSVGWAVVNLDIPRIEDLGVRIFDRAENPQTGESLALPRRLARSARRRLRRRKHRLERIRRLLIREGILMKEELDKLFEERHEIDVWQLRVEALDRKLNSDELARVLLHLAKRRGFKSNRKSEHNSRENSTMLKHIEENRAILSSYRTVAEMIVKDPKFALHKRNKGEHYTNTIARDDLEREIQLIFTKQREFGNMNCTKEFENEYIAIWASQRPFASKDDIEKKVGFCTFEPKEKRAPKATYTFQSFIAWEHINKLRLVSPAGTRGLTDEERRLLYEQAFQKNKITYHDIRTLLRLPDDTYFKGVVYDRNMPLKQNETIRFLELDAYHQIRKVIDKAYGKGKSSSFLPIDFDTFGYALTLFKDDADVRSYLQNEYEQNGKPMPNLANKTYDNELIEELLNLSFTKFGHLSLKALHNILPYMEQGEVYSSACERAGYKFTGPRKKQKTMLLPNIPSIANPVVMRALTQARKVVNAIIKKYGSPVSIHIELARDLSQTFDERRKTKREQDENRKKNETAIRQLMEYGLTLNPTGHDIVKFKLWSEQNGRCAYSLQPIEIERLLEPGYTEVDHVIPYSRSLDDSYTNKVLVLTKENREKGNRTPAEYLGVGTERWHQFETFVLTNKQFSKKKRDRLLRLHYDENEETEFKNRNLNDTRYISRFFANFIREHLKFAESDDKQKVYTVNGRITAHLRSRWEFNKNREESDLHHAVDAAIVACTTPSDIAKITAFYQRREQNKELAKKTEPHFPQPWPHFADELRARLSKHPKESIKALNLGNYDNEKLESLHPVFVSRMPKRSVTGAAHQETLRRYVGIDERSGKIQTVVKTKLSEIKLDASGHFPMYGKESDPRTYEAIRQRLLEHNNDPKKAFQEPLYKPKKNGEPGPIIRTVKIIDTKNQVVPLNDGKTVAYNSNIVRVDVFEKDGKYYCVPVYTMDIMKGVLPNKAIEPNKPYSEWKEMTEDYTFQFSLYPNDLIRIELPREKAIRTSTGEEIKIKDFFAYYKTIHSGTGGMELISHDRSFSLSGVGSRTLKRFEKYQVDVLGNIYKVRGEKRVGLASSAHSKTGKTVRPLQSTRD</sequence>
<feature type="active site" description="Proton acceptor for HNH nuclease domain" evidence="13">
    <location>
        <position position="584"/>
    </location>
</feature>
<gene>
    <name evidence="13" type="primary">cas9</name>
    <name evidence="16" type="ORF">M493_01875</name>
</gene>
<keyword evidence="3 13" id="KW-0540">Nuclease</keyword>
<comment type="subunit">
    <text evidence="12 13">Monomer. Binds crRNA and tracrRNA.</text>
</comment>
<feature type="domain" description="HNH Cas9-type" evidence="15">
    <location>
        <begin position="510"/>
        <end position="665"/>
    </location>
</feature>
<evidence type="ECO:0000256" key="8">
    <source>
        <dbReference type="ARBA" id="ARBA00022884"/>
    </source>
</evidence>
<dbReference type="EC" id="3.1.-.-" evidence="13"/>
<evidence type="ECO:0000256" key="5">
    <source>
        <dbReference type="ARBA" id="ARBA00022759"/>
    </source>
</evidence>
<dbReference type="InterPro" id="IPR036397">
    <property type="entry name" value="RNaseH_sf"/>
</dbReference>
<evidence type="ECO:0000313" key="16">
    <source>
        <dbReference type="EMBL" id="AGT30711.1"/>
    </source>
</evidence>
<dbReference type="KEGG" id="gjf:M493_01875"/>
<keyword evidence="6 13" id="KW-0378">Hydrolase</keyword>
<keyword evidence="8 13" id="KW-0694">RNA-binding</keyword>
<keyword evidence="4" id="KW-0479">Metal-binding</keyword>
<dbReference type="GO" id="GO:0051607">
    <property type="term" value="P:defense response to virus"/>
    <property type="evidence" value="ECO:0007669"/>
    <property type="project" value="UniProtKB-UniRule"/>
</dbReference>
<evidence type="ECO:0000256" key="2">
    <source>
        <dbReference type="ARBA" id="ARBA00005244"/>
    </source>
</evidence>
<comment type="function">
    <text evidence="13">CRISPR (clustered regularly interspaced short palindromic repeat) is an adaptive immune system that provides protection against mobile genetic elements (viruses, transposable elements and conjugative plasmids). CRISPR clusters contain spacers, sequences complementary to antecedent mobile elements, and target invading nucleic acids. CRISPR clusters are transcribed and processed into CRISPR RNA (crRNA). In type II CRISPR systems correct processing of pre-crRNA requires a trans-encoded small RNA (tracrRNA), endogenous ribonuclease 3 (rnc) and this protein. The tracrRNA serves as a guide for ribonuclease 3-aided processing of pre-crRNA. Subsequently Cas9/crRNA/tracrRNA endonucleolytically cleaves linear or circular dsDNA target complementary to the spacer; Cas9 is inactive in the absence of the 2 guide RNAs (gRNA). Cas9 recognizes the protospacer adjacent motif (PAM) in the CRISPR repeat sequences to help distinguish self versus nonself, as targets within the bacterial CRISPR locus do not have PAMs. PAM recognition is also required for catalytic activity.</text>
</comment>
<evidence type="ECO:0000256" key="12">
    <source>
        <dbReference type="ARBA" id="ARBA00046380"/>
    </source>
</evidence>
<dbReference type="GO" id="GO:0016787">
    <property type="term" value="F:hydrolase activity"/>
    <property type="evidence" value="ECO:0007669"/>
    <property type="project" value="UniProtKB-KW"/>
</dbReference>
<evidence type="ECO:0000256" key="9">
    <source>
        <dbReference type="ARBA" id="ARBA00023118"/>
    </source>
</evidence>
<comment type="similarity">
    <text evidence="13">Belongs to the CRISPR-associated Cas9 family.</text>
</comment>
<dbReference type="EMBL" id="CP006254">
    <property type="protein sequence ID" value="AGT30711.1"/>
    <property type="molecule type" value="Genomic_DNA"/>
</dbReference>
<comment type="cofactor">
    <cofactor evidence="1">
        <name>Mg(2+)</name>
        <dbReference type="ChEBI" id="CHEBI:18420"/>
    </cofactor>
</comment>
<dbReference type="InterPro" id="IPR040619">
    <property type="entry name" value="Cas9_alpha-helical_lobe"/>
</dbReference>
<dbReference type="PROSITE" id="PS51749">
    <property type="entry name" value="HNH_CAS9"/>
    <property type="match status" value="1"/>
</dbReference>
<dbReference type="Pfam" id="PF18470">
    <property type="entry name" value="Cas9_a"/>
    <property type="match status" value="1"/>
</dbReference>
<dbReference type="GO" id="GO:0003677">
    <property type="term" value="F:DNA binding"/>
    <property type="evidence" value="ECO:0007669"/>
    <property type="project" value="UniProtKB-UniRule"/>
</dbReference>
<evidence type="ECO:0000256" key="3">
    <source>
        <dbReference type="ARBA" id="ARBA00022722"/>
    </source>
</evidence>
<dbReference type="Pfam" id="PF13395">
    <property type="entry name" value="HNH_4"/>
    <property type="match status" value="1"/>
</dbReference>
<evidence type="ECO:0000256" key="7">
    <source>
        <dbReference type="ARBA" id="ARBA00022842"/>
    </source>
</evidence>
<dbReference type="Pfam" id="PF18541">
    <property type="entry name" value="RuvC_III"/>
    <property type="match status" value="1"/>
</dbReference>
<accession>S5ZZV3</accession>
<dbReference type="GO" id="GO:0004519">
    <property type="term" value="F:endonuclease activity"/>
    <property type="evidence" value="ECO:0007669"/>
    <property type="project" value="UniProtKB-UniRule"/>
</dbReference>
<reference evidence="16 17" key="1">
    <citation type="journal article" date="2014" name="Genome Announc.">
        <title>Complete Genome Sequence of the Thermophilic Polychlorinated Biphenyl Degrader Geobacillus sp. Strain JF8 (NBRC 109937).</title>
        <authorList>
            <person name="Shintani M."/>
            <person name="Ohtsubo Y."/>
            <person name="Fukuda K."/>
            <person name="Hosoyama A."/>
            <person name="Ohji S."/>
            <person name="Yamazoe A."/>
            <person name="Fujita N."/>
            <person name="Nagata Y."/>
            <person name="Tsuda M."/>
            <person name="Hatta T."/>
            <person name="Kimbara K."/>
        </authorList>
    </citation>
    <scope>NUCLEOTIDE SEQUENCE [LARGE SCALE GENOMIC DNA]</scope>
    <source>
        <strain evidence="16 17">JF8</strain>
    </source>
</reference>
<feature type="region of interest" description="Disordered" evidence="14">
    <location>
        <begin position="1070"/>
        <end position="1089"/>
    </location>
</feature>
<dbReference type="AlphaFoldDB" id="S5ZZV3"/>
<comment type="domain">
    <text evidence="13">Has 2 endonuclease domains. The discontinuous RuvC-like domain cleaves the target DNA noncomplementary to crRNA while the HNH nuclease domain cleaves the target DNA complementary to crRNA.</text>
</comment>
<dbReference type="GO" id="GO:0003723">
    <property type="term" value="F:RNA binding"/>
    <property type="evidence" value="ECO:0007669"/>
    <property type="project" value="UniProtKB-UniRule"/>
</dbReference>
<dbReference type="InterPro" id="IPR033114">
    <property type="entry name" value="HNH_CAS9"/>
</dbReference>
<dbReference type="HAMAP" id="MF_01480">
    <property type="entry name" value="Cas9"/>
    <property type="match status" value="1"/>
</dbReference>
<comment type="caution">
    <text evidence="13">Lacks conserved residue(s) required for the propagation of feature annotation.</text>
</comment>
<proteinExistence type="inferred from homology"/>
<evidence type="ECO:0000256" key="11">
    <source>
        <dbReference type="ARBA" id="ARBA00023211"/>
    </source>
</evidence>
<dbReference type="InterPro" id="IPR003615">
    <property type="entry name" value="HNH_nuc"/>
</dbReference>
<comment type="similarity">
    <text evidence="2">Belongs to the CRISPR-associated protein Cas9 family. Subtype II-A subfamily.</text>
</comment>
<evidence type="ECO:0000256" key="4">
    <source>
        <dbReference type="ARBA" id="ARBA00022723"/>
    </source>
</evidence>
<dbReference type="Gene3D" id="3.30.420.10">
    <property type="entry name" value="Ribonuclease H-like superfamily/Ribonuclease H"/>
    <property type="match status" value="3"/>
</dbReference>
<dbReference type="PATRIC" id="fig|1345697.3.peg.292"/>
<keyword evidence="17" id="KW-1185">Reference proteome</keyword>
<keyword evidence="5 13" id="KW-0255">Endonuclease</keyword>
<keyword evidence="9 13" id="KW-0051">Antiviral defense</keyword>
<dbReference type="GO" id="GO:0046872">
    <property type="term" value="F:metal ion binding"/>
    <property type="evidence" value="ECO:0007669"/>
    <property type="project" value="UniProtKB-UniRule"/>
</dbReference>
<keyword evidence="11" id="KW-0464">Manganese</keyword>
<name>S5ZZV3_GEOG3</name>
<dbReference type="STRING" id="1921421.M493_01875"/>
<evidence type="ECO:0000259" key="15">
    <source>
        <dbReference type="PROSITE" id="PS51749"/>
    </source>
</evidence>
<dbReference type="NCBIfam" id="TIGR01865">
    <property type="entry name" value="cas_Csn1"/>
    <property type="match status" value="1"/>
</dbReference>
<evidence type="ECO:0000256" key="6">
    <source>
        <dbReference type="ARBA" id="ARBA00022801"/>
    </source>
</evidence>
<dbReference type="InterPro" id="IPR028629">
    <property type="entry name" value="Cas9"/>
</dbReference>
<keyword evidence="7" id="KW-0460">Magnesium</keyword>
<protein>
    <recommendedName>
        <fullName evidence="13">CRISPR-associated endonuclease Cas9</fullName>
        <ecNumber evidence="13">3.1.-.-</ecNumber>
    </recommendedName>
</protein>
<feature type="active site" description="For RuvC-like nuclease domain" evidence="13">
    <location>
        <position position="10"/>
    </location>
</feature>
<dbReference type="InterPro" id="IPR041383">
    <property type="entry name" value="RuvC_III"/>
</dbReference>
<evidence type="ECO:0000313" key="17">
    <source>
        <dbReference type="Proteomes" id="UP000015500"/>
    </source>
</evidence>